<dbReference type="Pfam" id="PF00445">
    <property type="entry name" value="Ribonuclease_T2"/>
    <property type="match status" value="1"/>
</dbReference>
<evidence type="ECO:0000256" key="1">
    <source>
        <dbReference type="ARBA" id="ARBA00007469"/>
    </source>
</evidence>
<dbReference type="SUPFAM" id="SSF55895">
    <property type="entry name" value="Ribonuclease Rh-like"/>
    <property type="match status" value="1"/>
</dbReference>
<sequence length="202" mass="22671">MRWLLVLLTLAGPLRADEPGEFDYYVMSLSWQPSWCAGEGQGPEACARDLGFVLHGLWPQYEEGWPEWCARTGRDPSRAETGAMADIMGSGGLAWHQWRKHGRCTGLSYEDYFALSREAYGSVVRPEVLRRVEEALRLDPLVIEEAFLEANPELEADGITITCRDGRIQEARICLTRSLEPRTCGADVIRDCRATATLPPIE</sequence>
<proteinExistence type="inferred from homology"/>
<dbReference type="RefSeq" id="WP_196104446.1">
    <property type="nucleotide sequence ID" value="NZ_CP064942.1"/>
</dbReference>
<dbReference type="InterPro" id="IPR039378">
    <property type="entry name" value="RNase_T2_prok"/>
</dbReference>
<protein>
    <submittedName>
        <fullName evidence="3">Ribonuclease T2</fullName>
    </submittedName>
</protein>
<dbReference type="EMBL" id="CP064942">
    <property type="protein sequence ID" value="QPH55247.1"/>
    <property type="molecule type" value="Genomic_DNA"/>
</dbReference>
<gene>
    <name evidence="3" type="ORF">I0K15_05760</name>
</gene>
<dbReference type="GO" id="GO:0033897">
    <property type="term" value="F:ribonuclease T2 activity"/>
    <property type="evidence" value="ECO:0007669"/>
    <property type="project" value="InterPro"/>
</dbReference>
<dbReference type="PROSITE" id="PS00530">
    <property type="entry name" value="RNASE_T2_1"/>
    <property type="match status" value="1"/>
</dbReference>
<dbReference type="AlphaFoldDB" id="A0A7S9LTW7"/>
<dbReference type="PROSITE" id="PS00531">
    <property type="entry name" value="RNASE_T2_2"/>
    <property type="match status" value="1"/>
</dbReference>
<dbReference type="PANTHER" id="PTHR11240">
    <property type="entry name" value="RIBONUCLEASE T2"/>
    <property type="match status" value="1"/>
</dbReference>
<dbReference type="Gene3D" id="3.90.730.10">
    <property type="entry name" value="Ribonuclease T2-like"/>
    <property type="match status" value="1"/>
</dbReference>
<dbReference type="KEGG" id="poz:I0K15_05760"/>
<dbReference type="InterPro" id="IPR001568">
    <property type="entry name" value="RNase_T2-like"/>
</dbReference>
<dbReference type="GO" id="GO:0006401">
    <property type="term" value="P:RNA catabolic process"/>
    <property type="evidence" value="ECO:0007669"/>
    <property type="project" value="UniProtKB-ARBA"/>
</dbReference>
<evidence type="ECO:0000313" key="3">
    <source>
        <dbReference type="EMBL" id="QPH55247.1"/>
    </source>
</evidence>
<evidence type="ECO:0000313" key="4">
    <source>
        <dbReference type="Proteomes" id="UP000594800"/>
    </source>
</evidence>
<dbReference type="Proteomes" id="UP000594800">
    <property type="component" value="Chromosome"/>
</dbReference>
<keyword evidence="4" id="KW-1185">Reference proteome</keyword>
<dbReference type="GO" id="GO:0003723">
    <property type="term" value="F:RNA binding"/>
    <property type="evidence" value="ECO:0007669"/>
    <property type="project" value="InterPro"/>
</dbReference>
<evidence type="ECO:0000256" key="2">
    <source>
        <dbReference type="RuleBase" id="RU004328"/>
    </source>
</evidence>
<comment type="similarity">
    <text evidence="1 2">Belongs to the RNase T2 family.</text>
</comment>
<dbReference type="InterPro" id="IPR033130">
    <property type="entry name" value="RNase_T2_His_AS_2"/>
</dbReference>
<dbReference type="PANTHER" id="PTHR11240:SF22">
    <property type="entry name" value="RIBONUCLEASE T2"/>
    <property type="match status" value="1"/>
</dbReference>
<dbReference type="InterPro" id="IPR036430">
    <property type="entry name" value="RNase_T2-like_sf"/>
</dbReference>
<reference evidence="3 4" key="1">
    <citation type="submission" date="2020-11" db="EMBL/GenBank/DDBJ databases">
        <title>Description of Pontivivens ytuae sp. nov. isolated from deep sea sediment of Mariana Trench.</title>
        <authorList>
            <person name="Wang Z."/>
            <person name="Sun Q.-L."/>
            <person name="Xu X.-D."/>
            <person name="Tang Y.-Z."/>
            <person name="Zhang J."/>
        </authorList>
    </citation>
    <scope>NUCLEOTIDE SEQUENCE [LARGE SCALE GENOMIC DNA]</scope>
    <source>
        <strain evidence="3 4">MT2928</strain>
    </source>
</reference>
<dbReference type="CDD" id="cd01062">
    <property type="entry name" value="RNase_T2_prok"/>
    <property type="match status" value="1"/>
</dbReference>
<dbReference type="InterPro" id="IPR018188">
    <property type="entry name" value="RNase_T2_His_AS_1"/>
</dbReference>
<accession>A0A7S9LTW7</accession>
<organism evidence="3 4">
    <name type="scientific">Pontivivens ytuae</name>
    <dbReference type="NCBI Taxonomy" id="2789856"/>
    <lineage>
        <taxon>Bacteria</taxon>
        <taxon>Pseudomonadati</taxon>
        <taxon>Pseudomonadota</taxon>
        <taxon>Alphaproteobacteria</taxon>
        <taxon>Rhodobacterales</taxon>
        <taxon>Paracoccaceae</taxon>
        <taxon>Pontivivens</taxon>
    </lineage>
</organism>
<name>A0A7S9LTW7_9RHOB</name>